<dbReference type="CDD" id="cd01392">
    <property type="entry name" value="HTH_LacI"/>
    <property type="match status" value="1"/>
</dbReference>
<dbReference type="EMBL" id="UINC01003268">
    <property type="protein sequence ID" value="SVA04826.1"/>
    <property type="molecule type" value="Genomic_DNA"/>
</dbReference>
<keyword evidence="4" id="KW-0804">Transcription</keyword>
<proteinExistence type="predicted"/>
<protein>
    <recommendedName>
        <fullName evidence="5">HTH lacI-type domain-containing protein</fullName>
    </recommendedName>
</protein>
<dbReference type="InterPro" id="IPR000843">
    <property type="entry name" value="HTH_LacI"/>
</dbReference>
<evidence type="ECO:0000256" key="2">
    <source>
        <dbReference type="ARBA" id="ARBA00023015"/>
    </source>
</evidence>
<evidence type="ECO:0000256" key="3">
    <source>
        <dbReference type="ARBA" id="ARBA00023125"/>
    </source>
</evidence>
<dbReference type="InterPro" id="IPR046335">
    <property type="entry name" value="LacI/GalR-like_sensor"/>
</dbReference>
<evidence type="ECO:0000256" key="1">
    <source>
        <dbReference type="ARBA" id="ARBA00022491"/>
    </source>
</evidence>
<organism evidence="6">
    <name type="scientific">marine metagenome</name>
    <dbReference type="NCBI Taxonomy" id="408172"/>
    <lineage>
        <taxon>unclassified sequences</taxon>
        <taxon>metagenomes</taxon>
        <taxon>ecological metagenomes</taxon>
    </lineage>
</organism>
<dbReference type="GO" id="GO:0000976">
    <property type="term" value="F:transcription cis-regulatory region binding"/>
    <property type="evidence" value="ECO:0007669"/>
    <property type="project" value="TreeGrafter"/>
</dbReference>
<dbReference type="Gene3D" id="1.10.260.40">
    <property type="entry name" value="lambda repressor-like DNA-binding domains"/>
    <property type="match status" value="1"/>
</dbReference>
<dbReference type="GO" id="GO:0003700">
    <property type="term" value="F:DNA-binding transcription factor activity"/>
    <property type="evidence" value="ECO:0007669"/>
    <property type="project" value="TreeGrafter"/>
</dbReference>
<name>A0A381SLF7_9ZZZZ</name>
<evidence type="ECO:0000313" key="6">
    <source>
        <dbReference type="EMBL" id="SVA04826.1"/>
    </source>
</evidence>
<keyword evidence="3" id="KW-0238">DNA-binding</keyword>
<dbReference type="PANTHER" id="PTHR30146:SF95">
    <property type="entry name" value="RIBOSE OPERON REPRESSOR"/>
    <property type="match status" value="1"/>
</dbReference>
<dbReference type="InterPro" id="IPR010982">
    <property type="entry name" value="Lambda_DNA-bd_dom_sf"/>
</dbReference>
<dbReference type="InterPro" id="IPR028082">
    <property type="entry name" value="Peripla_BP_I"/>
</dbReference>
<gene>
    <name evidence="6" type="ORF">METZ01_LOCUS57680</name>
</gene>
<dbReference type="CDD" id="cd06278">
    <property type="entry name" value="PBP1_LacI-like"/>
    <property type="match status" value="1"/>
</dbReference>
<dbReference type="SMART" id="SM00354">
    <property type="entry name" value="HTH_LACI"/>
    <property type="match status" value="1"/>
</dbReference>
<dbReference type="Pfam" id="PF13377">
    <property type="entry name" value="Peripla_BP_3"/>
    <property type="match status" value="1"/>
</dbReference>
<dbReference type="SUPFAM" id="SSF53822">
    <property type="entry name" value="Periplasmic binding protein-like I"/>
    <property type="match status" value="1"/>
</dbReference>
<dbReference type="PROSITE" id="PS50932">
    <property type="entry name" value="HTH_LACI_2"/>
    <property type="match status" value="1"/>
</dbReference>
<sequence>MKKIVKITSVEVANLAGVSQSTVSRAFTPESPVAKKTREKVISIAKRIGYQPNAMARSLITRKSNMVGIVISNVTTNPFYPEVLDLLSRKFQENDHKVMLFSVHRDQNLDDILPQLLEYQVDGILITAATLSSAMAFECERWGTPVTLFNRYVPGSNASWFCCDNIAGGRTVGQLLIDSELKRPAYIAGSEDTSTSIDREKGFMEIMNENGIKTLREVGNYNYNDAYAAAIRLVDRPNPPDAIFCANDIMAIGALDAIRSGMNMQVPEDVSIIGFDDIPMALWPSFNLTTVRQPVHRMVDGSVEDLISRINTPEKPPNQKVILGELVIRGSSRISTEVSKL</sequence>
<keyword evidence="2" id="KW-0805">Transcription regulation</keyword>
<dbReference type="Pfam" id="PF00356">
    <property type="entry name" value="LacI"/>
    <property type="match status" value="1"/>
</dbReference>
<dbReference type="PANTHER" id="PTHR30146">
    <property type="entry name" value="LACI-RELATED TRANSCRIPTIONAL REPRESSOR"/>
    <property type="match status" value="1"/>
</dbReference>
<keyword evidence="1" id="KW-0678">Repressor</keyword>
<reference evidence="6" key="1">
    <citation type="submission" date="2018-05" db="EMBL/GenBank/DDBJ databases">
        <authorList>
            <person name="Lanie J.A."/>
            <person name="Ng W.-L."/>
            <person name="Kazmierczak K.M."/>
            <person name="Andrzejewski T.M."/>
            <person name="Davidsen T.M."/>
            <person name="Wayne K.J."/>
            <person name="Tettelin H."/>
            <person name="Glass J.I."/>
            <person name="Rusch D."/>
            <person name="Podicherti R."/>
            <person name="Tsui H.-C.T."/>
            <person name="Winkler M.E."/>
        </authorList>
    </citation>
    <scope>NUCLEOTIDE SEQUENCE</scope>
</reference>
<evidence type="ECO:0000259" key="5">
    <source>
        <dbReference type="PROSITE" id="PS50932"/>
    </source>
</evidence>
<dbReference type="AlphaFoldDB" id="A0A381SLF7"/>
<accession>A0A381SLF7</accession>
<dbReference type="SUPFAM" id="SSF47413">
    <property type="entry name" value="lambda repressor-like DNA-binding domains"/>
    <property type="match status" value="1"/>
</dbReference>
<feature type="domain" description="HTH lacI-type" evidence="5">
    <location>
        <begin position="7"/>
        <end position="61"/>
    </location>
</feature>
<evidence type="ECO:0000256" key="4">
    <source>
        <dbReference type="ARBA" id="ARBA00023163"/>
    </source>
</evidence>
<dbReference type="Gene3D" id="3.40.50.2300">
    <property type="match status" value="2"/>
</dbReference>